<accession>A0A8H2K6N3</accession>
<evidence type="ECO:0000313" key="3">
    <source>
        <dbReference type="EMBL" id="TQO19842.1"/>
    </source>
</evidence>
<dbReference type="Gene3D" id="2.30.110.10">
    <property type="entry name" value="Electron Transport, Fmn-binding Protein, Chain A"/>
    <property type="match status" value="1"/>
</dbReference>
<dbReference type="PANTHER" id="PTHR35176:SF6">
    <property type="entry name" value="HEME OXYGENASE HI_0854-RELATED"/>
    <property type="match status" value="1"/>
</dbReference>
<keyword evidence="4" id="KW-1185">Reference proteome</keyword>
<dbReference type="InterPro" id="IPR052019">
    <property type="entry name" value="F420H2_bilvrd_red/Heme_oxyg"/>
</dbReference>
<dbReference type="RefSeq" id="WP_141990276.1">
    <property type="nucleotide sequence ID" value="NZ_VFRA01000001.1"/>
</dbReference>
<dbReference type="EMBL" id="VFRA01000001">
    <property type="protein sequence ID" value="TQO19842.1"/>
    <property type="molecule type" value="Genomic_DNA"/>
</dbReference>
<keyword evidence="1" id="KW-0560">Oxidoreductase</keyword>
<dbReference type="PANTHER" id="PTHR35176">
    <property type="entry name" value="HEME OXYGENASE HI_0854-RELATED"/>
    <property type="match status" value="1"/>
</dbReference>
<feature type="domain" description="Pyridoxamine 5'-phosphate oxidase N-terminal" evidence="2">
    <location>
        <begin position="2"/>
        <end position="121"/>
    </location>
</feature>
<dbReference type="InterPro" id="IPR019920">
    <property type="entry name" value="F420-binding_dom_put"/>
</dbReference>
<reference evidence="3 4" key="1">
    <citation type="submission" date="2019-06" db="EMBL/GenBank/DDBJ databases">
        <title>Sequencing the genomes of 1000 actinobacteria strains.</title>
        <authorList>
            <person name="Klenk H.-P."/>
        </authorList>
    </citation>
    <scope>NUCLEOTIDE SEQUENCE [LARGE SCALE GENOMIC DNA]</scope>
    <source>
        <strain evidence="3 4">DSM 21947</strain>
    </source>
</reference>
<dbReference type="Proteomes" id="UP000316560">
    <property type="component" value="Unassembled WGS sequence"/>
</dbReference>
<dbReference type="SUPFAM" id="SSF50475">
    <property type="entry name" value="FMN-binding split barrel"/>
    <property type="match status" value="1"/>
</dbReference>
<dbReference type="GO" id="GO:0070967">
    <property type="term" value="F:coenzyme F420 binding"/>
    <property type="evidence" value="ECO:0007669"/>
    <property type="project" value="TreeGrafter"/>
</dbReference>
<dbReference type="GO" id="GO:0016627">
    <property type="term" value="F:oxidoreductase activity, acting on the CH-CH group of donors"/>
    <property type="evidence" value="ECO:0007669"/>
    <property type="project" value="TreeGrafter"/>
</dbReference>
<comment type="caution">
    <text evidence="3">The sequence shown here is derived from an EMBL/GenBank/DDBJ whole genome shotgun (WGS) entry which is preliminary data.</text>
</comment>
<dbReference type="NCBIfam" id="TIGR03618">
    <property type="entry name" value="Rv1155_F420"/>
    <property type="match status" value="1"/>
</dbReference>
<proteinExistence type="predicted"/>
<protein>
    <submittedName>
        <fullName evidence="3">PPOX class probable F420-dependent enzyme</fullName>
    </submittedName>
</protein>
<dbReference type="InterPro" id="IPR012349">
    <property type="entry name" value="Split_barrel_FMN-bd"/>
</dbReference>
<gene>
    <name evidence="3" type="ORF">FB472_1430</name>
</gene>
<dbReference type="AlphaFoldDB" id="A0A8H2K6N3"/>
<dbReference type="OrthoDB" id="162914at2"/>
<dbReference type="GO" id="GO:0005829">
    <property type="term" value="C:cytosol"/>
    <property type="evidence" value="ECO:0007669"/>
    <property type="project" value="TreeGrafter"/>
</dbReference>
<evidence type="ECO:0000259" key="2">
    <source>
        <dbReference type="Pfam" id="PF01243"/>
    </source>
</evidence>
<name>A0A8H2K6N3_9MICO</name>
<sequence length="123" mass="14249">MLSEKVRELATGGNFASFTTLKVDGQPCAQVMWVDCDDENIIINTEVHRAKFKNVQRDPRVVVLIIDKDNAYEYAEIRGTVIEVVHGHEARTHIDKLAWRYFNRPYLPEIIESERVILKIKPL</sequence>
<evidence type="ECO:0000313" key="4">
    <source>
        <dbReference type="Proteomes" id="UP000316560"/>
    </source>
</evidence>
<dbReference type="InterPro" id="IPR011576">
    <property type="entry name" value="Pyridox_Oxase_N"/>
</dbReference>
<organism evidence="3 4">
    <name type="scientific">Rhodoglobus vestalii</name>
    <dbReference type="NCBI Taxonomy" id="193384"/>
    <lineage>
        <taxon>Bacteria</taxon>
        <taxon>Bacillati</taxon>
        <taxon>Actinomycetota</taxon>
        <taxon>Actinomycetes</taxon>
        <taxon>Micrococcales</taxon>
        <taxon>Microbacteriaceae</taxon>
        <taxon>Rhodoglobus</taxon>
    </lineage>
</organism>
<dbReference type="Pfam" id="PF01243">
    <property type="entry name" value="PNPOx_N"/>
    <property type="match status" value="1"/>
</dbReference>
<evidence type="ECO:0000256" key="1">
    <source>
        <dbReference type="ARBA" id="ARBA00023002"/>
    </source>
</evidence>